<feature type="transmembrane region" description="Helical" evidence="1">
    <location>
        <begin position="34"/>
        <end position="56"/>
    </location>
</feature>
<keyword evidence="1" id="KW-0812">Transmembrane</keyword>
<feature type="transmembrane region" description="Helical" evidence="1">
    <location>
        <begin position="108"/>
        <end position="133"/>
    </location>
</feature>
<reference evidence="2 3" key="1">
    <citation type="submission" date="2016-11" db="EMBL/GenBank/DDBJ databases">
        <authorList>
            <person name="Jaros S."/>
            <person name="Januszkiewicz K."/>
            <person name="Wedrychowicz H."/>
        </authorList>
    </citation>
    <scope>NUCLEOTIDE SEQUENCE [LARGE SCALE GENOMIC DNA]</scope>
    <source>
        <strain evidence="2 3">DSM 26892</strain>
    </source>
</reference>
<dbReference type="Proteomes" id="UP000184040">
    <property type="component" value="Unassembled WGS sequence"/>
</dbReference>
<keyword evidence="1" id="KW-0472">Membrane</keyword>
<keyword evidence="3" id="KW-1185">Reference proteome</keyword>
<evidence type="ECO:0000313" key="3">
    <source>
        <dbReference type="Proteomes" id="UP000184040"/>
    </source>
</evidence>
<sequence>MWNALVFAALAGLAIPLGGLCALALGRSDTPMAAWGHGIVAFGGGALVSAVALVLVPDGIASLPAIPALVAFVLGGVGFAALDGWMKRRMGNRGQLLAMLTDFIPESVALGALFATGGAGGPLLAMLIALQNLPEAFNAFGEARSGGQSPRRLLTAFAAIACLGPASAAFGLLVLADREALLGALMLFAAGGILYLVFEDVAPGAPAEGSVLPPLGAVGGFALGLAGHMALAGSGG</sequence>
<feature type="transmembrane region" description="Helical" evidence="1">
    <location>
        <begin position="63"/>
        <end position="82"/>
    </location>
</feature>
<accession>A0A1M6FLW8</accession>
<name>A0A1M6FLW8_9RHOB</name>
<evidence type="ECO:0000256" key="1">
    <source>
        <dbReference type="SAM" id="Phobius"/>
    </source>
</evidence>
<keyword evidence="1" id="KW-1133">Transmembrane helix</keyword>
<feature type="transmembrane region" description="Helical" evidence="1">
    <location>
        <begin position="153"/>
        <end position="174"/>
    </location>
</feature>
<dbReference type="AlphaFoldDB" id="A0A1M6FLW8"/>
<evidence type="ECO:0000313" key="2">
    <source>
        <dbReference type="EMBL" id="SHI98728.1"/>
    </source>
</evidence>
<proteinExistence type="predicted"/>
<dbReference type="STRING" id="313368.SAMN04488012_1043"/>
<protein>
    <submittedName>
        <fullName evidence="2">Zinc transporter, ZIP family</fullName>
    </submittedName>
</protein>
<gene>
    <name evidence="2" type="ORF">SAMN04488012_1043</name>
</gene>
<feature type="transmembrane region" description="Helical" evidence="1">
    <location>
        <begin position="210"/>
        <end position="231"/>
    </location>
</feature>
<organism evidence="2 3">
    <name type="scientific">Palleronia salina</name>
    <dbReference type="NCBI Taxonomy" id="313368"/>
    <lineage>
        <taxon>Bacteria</taxon>
        <taxon>Pseudomonadati</taxon>
        <taxon>Pseudomonadota</taxon>
        <taxon>Alphaproteobacteria</taxon>
        <taxon>Rhodobacterales</taxon>
        <taxon>Roseobacteraceae</taxon>
        <taxon>Palleronia</taxon>
    </lineage>
</organism>
<dbReference type="EMBL" id="FQZA01000004">
    <property type="protein sequence ID" value="SHI98728.1"/>
    <property type="molecule type" value="Genomic_DNA"/>
</dbReference>
<dbReference type="RefSeq" id="WP_073128099.1">
    <property type="nucleotide sequence ID" value="NZ_FQZA01000004.1"/>
</dbReference>
<feature type="transmembrane region" description="Helical" evidence="1">
    <location>
        <begin position="180"/>
        <end position="198"/>
    </location>
</feature>